<dbReference type="RefSeq" id="WP_072916231.1">
    <property type="nucleotide sequence ID" value="NZ_FRAR01000024.1"/>
</dbReference>
<dbReference type="EMBL" id="FRAR01000024">
    <property type="protein sequence ID" value="SHK79215.1"/>
    <property type="molecule type" value="Genomic_DNA"/>
</dbReference>
<dbReference type="STRING" id="1121421.SAMN02745123_03134"/>
<evidence type="ECO:0000313" key="2">
    <source>
        <dbReference type="Proteomes" id="UP000183997"/>
    </source>
</evidence>
<dbReference type="OrthoDB" id="1787351at2"/>
<sequence>MRRIGFIAITLCAFFILMGLGITISVKQFNQMVLPEQPLKIYEVVEKEPEILQIELLGETCSVNVANIKQQVATGKEQVEKKWQKFRNDPQLHKQVESATILVKRQWQALIRTEEVRAVNQWVKDQL</sequence>
<dbReference type="AlphaFoldDB" id="A0A1M6VCZ0"/>
<reference evidence="2" key="1">
    <citation type="submission" date="2016-11" db="EMBL/GenBank/DDBJ databases">
        <authorList>
            <person name="Varghese N."/>
            <person name="Submissions S."/>
        </authorList>
    </citation>
    <scope>NUCLEOTIDE SEQUENCE [LARGE SCALE GENOMIC DNA]</scope>
    <source>
        <strain evidence="2">DSM 10349</strain>
    </source>
</reference>
<keyword evidence="2" id="KW-1185">Reference proteome</keyword>
<evidence type="ECO:0000313" key="1">
    <source>
        <dbReference type="EMBL" id="SHK79215.1"/>
    </source>
</evidence>
<protein>
    <submittedName>
        <fullName evidence="1">Uncharacterized protein</fullName>
    </submittedName>
</protein>
<dbReference type="Proteomes" id="UP000183997">
    <property type="component" value="Unassembled WGS sequence"/>
</dbReference>
<organism evidence="1 2">
    <name type="scientific">Desulforamulus aeronauticus DSM 10349</name>
    <dbReference type="NCBI Taxonomy" id="1121421"/>
    <lineage>
        <taxon>Bacteria</taxon>
        <taxon>Bacillati</taxon>
        <taxon>Bacillota</taxon>
        <taxon>Clostridia</taxon>
        <taxon>Eubacteriales</taxon>
        <taxon>Peptococcaceae</taxon>
        <taxon>Desulforamulus</taxon>
    </lineage>
</organism>
<gene>
    <name evidence="1" type="ORF">SAMN02745123_03134</name>
</gene>
<accession>A0A1M6VCZ0</accession>
<proteinExistence type="predicted"/>
<name>A0A1M6VCZ0_9FIRM</name>